<feature type="coiled-coil region" evidence="2">
    <location>
        <begin position="289"/>
        <end position="427"/>
    </location>
</feature>
<dbReference type="OrthoDB" id="5588096at2759"/>
<dbReference type="GO" id="GO:0005078">
    <property type="term" value="F:MAP-kinase scaffold activity"/>
    <property type="evidence" value="ECO:0007669"/>
    <property type="project" value="TreeGrafter"/>
</dbReference>
<sequence length="764" mass="85856">MEVMQTHYEAFKRFLATHLREQAEGASSRAGARDKLTKLSKQQFQELSIDVYDELIRRTMGTNEGIVLRLLITLLRGLSCLPTREEFHPKRNQARQKLSTLPKNRFKDLASDVYYELDRRFPELKELNELNFQHNEKIPIPANLADGVTFQAPKSNTIVPEKGILKEEIIAYTIKKPTKYASPQSPKSRTQSQASSISDFGRRYIQSVSSEGSNKDRSRDTVNSQKSNKNEGLNTASLDSLMADIGNMFDHKMQNANLSSQMSFTPDVNRKETLNNSKLSNGNNSEQTQSDYQIRIASLENRIKELEAELLEKNNNLAANAKVRELEQQLETQRQINKQQASKLEDLEKEFSKLNDDHQQQQEVANDVRKEATTLLEEIGSLSKQNDELFLEKEQDAAQIKALKAEVDEWKNKFEKKKTELRNLKATSSFVKEPPKIDVLKDNLLTPDQDGGIDETRIISYQAAIDDLLRAGRSDAPTNVLLAMKSIVIACKSITEDVEAYEQRKSASLKPEDKDKLYSLKTKLSATLTNLMTAAKNHATGGGISPVSLLDAAASHLTETIVKLVKLIKLRRLDDSAAEYNEEFKKLSNNNLLSVETTSISSHSRSPTPASPTLRQNYKSDTDELQADTRLNGQTVEIEDAKKFLELKMETIVQSIQTLLSAIRSNIHGDDNVQDDINTISSIVSEVITKCRAAFSSPSGTSYKEQGEVILNSLESSVFSLDEIRSIIKTNIEEFRTNKALKQRLASASFQIAKSTKDLVGLMD</sequence>
<evidence type="ECO:0000313" key="6">
    <source>
        <dbReference type="Proteomes" id="UP000789831"/>
    </source>
</evidence>
<feature type="compositionally biased region" description="Polar residues" evidence="3">
    <location>
        <begin position="598"/>
        <end position="619"/>
    </location>
</feature>
<feature type="domain" description="GIT Spa2 homology (SHD)" evidence="4">
    <location>
        <begin position="94"/>
        <end position="124"/>
    </location>
</feature>
<evidence type="ECO:0000313" key="5">
    <source>
        <dbReference type="EMBL" id="CAG8571685.1"/>
    </source>
</evidence>
<dbReference type="Proteomes" id="UP000789831">
    <property type="component" value="Unassembled WGS sequence"/>
</dbReference>
<name>A0A9N9FZQ0_9GLOM</name>
<feature type="domain" description="GIT Spa2 homology (SHD)" evidence="4">
    <location>
        <begin position="32"/>
        <end position="62"/>
    </location>
</feature>
<evidence type="ECO:0000256" key="3">
    <source>
        <dbReference type="SAM" id="MobiDB-lite"/>
    </source>
</evidence>
<dbReference type="Pfam" id="PF12205">
    <property type="entry name" value="GIT1_C"/>
    <property type="match status" value="1"/>
</dbReference>
<comment type="caution">
    <text evidence="5">The sequence shown here is derived from an EMBL/GenBank/DDBJ whole genome shotgun (WGS) entry which is preliminary data.</text>
</comment>
<dbReference type="Pfam" id="PF08518">
    <property type="entry name" value="GIT_SHD"/>
    <property type="match status" value="2"/>
</dbReference>
<feature type="compositionally biased region" description="Polar residues" evidence="3">
    <location>
        <begin position="221"/>
        <end position="235"/>
    </location>
</feature>
<feature type="region of interest" description="Disordered" evidence="3">
    <location>
        <begin position="178"/>
        <end position="235"/>
    </location>
</feature>
<feature type="compositionally biased region" description="Polar residues" evidence="3">
    <location>
        <begin position="181"/>
        <end position="198"/>
    </location>
</feature>
<proteinExistence type="predicted"/>
<dbReference type="EMBL" id="CAJVPL010001449">
    <property type="protein sequence ID" value="CAG8571685.1"/>
    <property type="molecule type" value="Genomic_DNA"/>
</dbReference>
<keyword evidence="2" id="KW-0175">Coiled coil</keyword>
<evidence type="ECO:0000256" key="1">
    <source>
        <dbReference type="ARBA" id="ARBA00022737"/>
    </source>
</evidence>
<dbReference type="InterPro" id="IPR039892">
    <property type="entry name" value="Spa2/Sph1"/>
</dbReference>
<accession>A0A9N9FZQ0</accession>
<dbReference type="InterPro" id="IPR013724">
    <property type="entry name" value="GIT_SHD"/>
</dbReference>
<dbReference type="PANTHER" id="PTHR21601">
    <property type="entry name" value="SPA2 PROTEIN"/>
    <property type="match status" value="1"/>
</dbReference>
<dbReference type="AlphaFoldDB" id="A0A9N9FZQ0"/>
<feature type="region of interest" description="Disordered" evidence="3">
    <location>
        <begin position="598"/>
        <end position="631"/>
    </location>
</feature>
<dbReference type="Gene3D" id="1.10.287.1490">
    <property type="match status" value="1"/>
</dbReference>
<dbReference type="PANTHER" id="PTHR21601:SF0">
    <property type="entry name" value="PROTEIN SPA2-RELATED"/>
    <property type="match status" value="1"/>
</dbReference>
<keyword evidence="6" id="KW-1185">Reference proteome</keyword>
<dbReference type="Gene3D" id="1.20.120.330">
    <property type="entry name" value="Nucleotidyltransferases domain 2"/>
    <property type="match status" value="1"/>
</dbReference>
<organism evidence="5 6">
    <name type="scientific">Ambispora gerdemannii</name>
    <dbReference type="NCBI Taxonomy" id="144530"/>
    <lineage>
        <taxon>Eukaryota</taxon>
        <taxon>Fungi</taxon>
        <taxon>Fungi incertae sedis</taxon>
        <taxon>Mucoromycota</taxon>
        <taxon>Glomeromycotina</taxon>
        <taxon>Glomeromycetes</taxon>
        <taxon>Archaeosporales</taxon>
        <taxon>Ambisporaceae</taxon>
        <taxon>Ambispora</taxon>
    </lineage>
</organism>
<evidence type="ECO:0000259" key="4">
    <source>
        <dbReference type="SMART" id="SM00555"/>
    </source>
</evidence>
<evidence type="ECO:0000256" key="2">
    <source>
        <dbReference type="SAM" id="Coils"/>
    </source>
</evidence>
<dbReference type="InterPro" id="IPR056439">
    <property type="entry name" value="VBS_C3G9"/>
</dbReference>
<reference evidence="5" key="1">
    <citation type="submission" date="2021-06" db="EMBL/GenBank/DDBJ databases">
        <authorList>
            <person name="Kallberg Y."/>
            <person name="Tangrot J."/>
            <person name="Rosling A."/>
        </authorList>
    </citation>
    <scope>NUCLEOTIDE SEQUENCE</scope>
    <source>
        <strain evidence="5">MT106</strain>
    </source>
</reference>
<dbReference type="InterPro" id="IPR022018">
    <property type="entry name" value="GIT1_C"/>
</dbReference>
<dbReference type="Pfam" id="PF23742">
    <property type="entry name" value="VBS_C3G9"/>
    <property type="match status" value="1"/>
</dbReference>
<dbReference type="SMART" id="SM00555">
    <property type="entry name" value="GIT"/>
    <property type="match status" value="2"/>
</dbReference>
<gene>
    <name evidence="5" type="ORF">AGERDE_LOCUS7670</name>
</gene>
<protein>
    <submittedName>
        <fullName evidence="5">17_t:CDS:1</fullName>
    </submittedName>
</protein>
<keyword evidence="1" id="KW-0677">Repeat</keyword>